<reference evidence="1 2" key="1">
    <citation type="journal article" date="2018" name="Front. Plant Sci.">
        <title>Red Clover (Trifolium pratense) and Zigzag Clover (T. medium) - A Picture of Genomic Similarities and Differences.</title>
        <authorList>
            <person name="Dluhosova J."/>
            <person name="Istvanek J."/>
            <person name="Nedelnik J."/>
            <person name="Repkova J."/>
        </authorList>
    </citation>
    <scope>NUCLEOTIDE SEQUENCE [LARGE SCALE GENOMIC DNA]</scope>
    <source>
        <strain evidence="2">cv. 10/8</strain>
        <tissue evidence="1">Leaf</tissue>
    </source>
</reference>
<dbReference type="AlphaFoldDB" id="A0A392N5Y9"/>
<evidence type="ECO:0000313" key="2">
    <source>
        <dbReference type="Proteomes" id="UP000265520"/>
    </source>
</evidence>
<keyword evidence="2" id="KW-1185">Reference proteome</keyword>
<proteinExistence type="predicted"/>
<accession>A0A392N5Y9</accession>
<feature type="non-terminal residue" evidence="1">
    <location>
        <position position="1"/>
    </location>
</feature>
<dbReference type="EMBL" id="LXQA010029237">
    <property type="protein sequence ID" value="MCH95220.1"/>
    <property type="molecule type" value="Genomic_DNA"/>
</dbReference>
<dbReference type="Proteomes" id="UP000265520">
    <property type="component" value="Unassembled WGS sequence"/>
</dbReference>
<sequence length="160" mass="17496">TDEVAELEVTQNDICKTLTGNLVKAWPKKNNQPATKLTAKYALLNKIAAVNWVSTTHSNNVATGLSKFIYVVGTRTPFDFGSYIFEQTILHGKTLAVKMPIAFPTLLCDIILAQHPGICTDSDMPSRRESDLSLDYRLFEGTHAADIAPPSSKKSTSPSI</sequence>
<comment type="caution">
    <text evidence="1">The sequence shown here is derived from an EMBL/GenBank/DDBJ whole genome shotgun (WGS) entry which is preliminary data.</text>
</comment>
<protein>
    <submittedName>
        <fullName evidence="1">Envelope-like protein</fullName>
    </submittedName>
</protein>
<name>A0A392N5Y9_9FABA</name>
<evidence type="ECO:0000313" key="1">
    <source>
        <dbReference type="EMBL" id="MCH95220.1"/>
    </source>
</evidence>
<organism evidence="1 2">
    <name type="scientific">Trifolium medium</name>
    <dbReference type="NCBI Taxonomy" id="97028"/>
    <lineage>
        <taxon>Eukaryota</taxon>
        <taxon>Viridiplantae</taxon>
        <taxon>Streptophyta</taxon>
        <taxon>Embryophyta</taxon>
        <taxon>Tracheophyta</taxon>
        <taxon>Spermatophyta</taxon>
        <taxon>Magnoliopsida</taxon>
        <taxon>eudicotyledons</taxon>
        <taxon>Gunneridae</taxon>
        <taxon>Pentapetalae</taxon>
        <taxon>rosids</taxon>
        <taxon>fabids</taxon>
        <taxon>Fabales</taxon>
        <taxon>Fabaceae</taxon>
        <taxon>Papilionoideae</taxon>
        <taxon>50 kb inversion clade</taxon>
        <taxon>NPAAA clade</taxon>
        <taxon>Hologalegina</taxon>
        <taxon>IRL clade</taxon>
        <taxon>Trifolieae</taxon>
        <taxon>Trifolium</taxon>
    </lineage>
</organism>
<gene>
    <name evidence="1" type="ORF">A2U01_0016195</name>
</gene>